<feature type="domain" description="Peroxin/Ferlin" evidence="1">
    <location>
        <begin position="103"/>
        <end position="138"/>
    </location>
</feature>
<dbReference type="PANTHER" id="PTHR23250:SF1">
    <property type="entry name" value="TECTONIN BETA-PROPELLER REPEAT-CONTAINING PROTEIN 1"/>
    <property type="match status" value="1"/>
</dbReference>
<dbReference type="GO" id="GO:0016020">
    <property type="term" value="C:membrane"/>
    <property type="evidence" value="ECO:0007669"/>
    <property type="project" value="InterPro"/>
</dbReference>
<organism evidence="2 3">
    <name type="scientific">Acaulospora morrowiae</name>
    <dbReference type="NCBI Taxonomy" id="94023"/>
    <lineage>
        <taxon>Eukaryota</taxon>
        <taxon>Fungi</taxon>
        <taxon>Fungi incertae sedis</taxon>
        <taxon>Mucoromycota</taxon>
        <taxon>Glomeromycotina</taxon>
        <taxon>Glomeromycetes</taxon>
        <taxon>Diversisporales</taxon>
        <taxon>Acaulosporaceae</taxon>
        <taxon>Acaulospora</taxon>
    </lineage>
</organism>
<dbReference type="Proteomes" id="UP000789342">
    <property type="component" value="Unassembled WGS sequence"/>
</dbReference>
<gene>
    <name evidence="2" type="ORF">AMORRO_LOCUS2115</name>
</gene>
<dbReference type="InterPro" id="IPR051513">
    <property type="entry name" value="Tectonin_beta-prop"/>
</dbReference>
<proteinExistence type="predicted"/>
<reference evidence="2" key="1">
    <citation type="submission" date="2021-06" db="EMBL/GenBank/DDBJ databases">
        <authorList>
            <person name="Kallberg Y."/>
            <person name="Tangrot J."/>
            <person name="Rosling A."/>
        </authorList>
    </citation>
    <scope>NUCLEOTIDE SEQUENCE</scope>
    <source>
        <strain evidence="2">CL551</strain>
    </source>
</reference>
<keyword evidence="3" id="KW-1185">Reference proteome</keyword>
<dbReference type="EMBL" id="CAJVPV010000866">
    <property type="protein sequence ID" value="CAG8476870.1"/>
    <property type="molecule type" value="Genomic_DNA"/>
</dbReference>
<evidence type="ECO:0000313" key="2">
    <source>
        <dbReference type="EMBL" id="CAG8476870.1"/>
    </source>
</evidence>
<evidence type="ECO:0000313" key="3">
    <source>
        <dbReference type="Proteomes" id="UP000789342"/>
    </source>
</evidence>
<dbReference type="InterPro" id="IPR006614">
    <property type="entry name" value="Peroxin/Ferlin"/>
</dbReference>
<dbReference type="AlphaFoldDB" id="A0A9N8W4L2"/>
<dbReference type="PANTHER" id="PTHR23250">
    <property type="entry name" value="DYSFERLIN-RELATED"/>
    <property type="match status" value="1"/>
</dbReference>
<name>A0A9N8W4L2_9GLOM</name>
<accession>A0A9N8W4L2</accession>
<dbReference type="OrthoDB" id="72441at2759"/>
<protein>
    <submittedName>
        <fullName evidence="2">15802_t:CDS:1</fullName>
    </submittedName>
</protein>
<sequence>MDETDEIKIIREDTLESIQQTNNADNHTPNYEYDILYENQRGLFVLGVPKFSSKALSPTDPPPWTDNKQKQVFPDGYLHFSIAKPILGMEWMIDMSDDVDEEGWEYAFAFHCANWHGHYQTFRSFVRRRRWIRLRRLKENKDNPHINNEAEINPEMSVTGSLWNKVKTSKSDREKISVVKDFILNGGDLTPLNQRLKEFVELFDHQESRRIFLELLLMYGTNQASSNSPMLLDFFSDAREMLERVKDTLDTRYSTAKNNNELN</sequence>
<comment type="caution">
    <text evidence="2">The sequence shown here is derived from an EMBL/GenBank/DDBJ whole genome shotgun (WGS) entry which is preliminary data.</text>
</comment>
<dbReference type="SMART" id="SM00694">
    <property type="entry name" value="DysFC"/>
    <property type="match status" value="1"/>
</dbReference>
<evidence type="ECO:0000259" key="1">
    <source>
        <dbReference type="SMART" id="SM00694"/>
    </source>
</evidence>